<dbReference type="Pfam" id="PF13205">
    <property type="entry name" value="Big_5"/>
    <property type="match status" value="1"/>
</dbReference>
<protein>
    <submittedName>
        <fullName evidence="4">Ig-like domain-containing protein</fullName>
    </submittedName>
</protein>
<feature type="region of interest" description="Disordered" evidence="2">
    <location>
        <begin position="256"/>
        <end position="285"/>
    </location>
</feature>
<evidence type="ECO:0000313" key="5">
    <source>
        <dbReference type="Proteomes" id="UP000186917"/>
    </source>
</evidence>
<dbReference type="OrthoDB" id="9809989at2"/>
<keyword evidence="5" id="KW-1185">Reference proteome</keyword>
<dbReference type="AlphaFoldDB" id="A0A173MQQ0"/>
<dbReference type="STRING" id="477680.SAMN05421788_1011412"/>
<evidence type="ECO:0000313" key="4">
    <source>
        <dbReference type="EMBL" id="SIS82052.1"/>
    </source>
</evidence>
<gene>
    <name evidence="4" type="ORF">SAMN05421788_1011412</name>
</gene>
<name>A0A173MQQ0_9BACT</name>
<feature type="compositionally biased region" description="Basic and acidic residues" evidence="2">
    <location>
        <begin position="496"/>
        <end position="505"/>
    </location>
</feature>
<reference evidence="5" key="1">
    <citation type="submission" date="2017-01" db="EMBL/GenBank/DDBJ databases">
        <authorList>
            <person name="Varghese N."/>
            <person name="Submissions S."/>
        </authorList>
    </citation>
    <scope>NUCLEOTIDE SEQUENCE [LARGE SCALE GENOMIC DNA]</scope>
    <source>
        <strain evidence="5">DSM 21054</strain>
    </source>
</reference>
<dbReference type="KEGG" id="fln:FLA_6035"/>
<feature type="compositionally biased region" description="Low complexity" evidence="2">
    <location>
        <begin position="259"/>
        <end position="271"/>
    </location>
</feature>
<feature type="region of interest" description="Disordered" evidence="2">
    <location>
        <begin position="491"/>
        <end position="529"/>
    </location>
</feature>
<evidence type="ECO:0000256" key="1">
    <source>
        <dbReference type="ARBA" id="ARBA00022729"/>
    </source>
</evidence>
<dbReference type="EMBL" id="FTOR01000001">
    <property type="protein sequence ID" value="SIS82052.1"/>
    <property type="molecule type" value="Genomic_DNA"/>
</dbReference>
<evidence type="ECO:0000259" key="3">
    <source>
        <dbReference type="Pfam" id="PF13205"/>
    </source>
</evidence>
<dbReference type="Proteomes" id="UP000186917">
    <property type="component" value="Unassembled WGS sequence"/>
</dbReference>
<sequence>MFANYMRLRMKQSFLPAFVLLLLLPATQLLHSCANIIPPSGGPKDSLPPVLVSAVPRDSALHFNSDKIVITFDEYVTLDNAQQNLIVSPVPKNAPQVSGKLRTITVKLRDSLEANTTYSINFGHAIKDVNEGNVAKQLTYVFSTGSYIDSNYLEGRVLVAQTGKVDTTLIAVLHQNLNDTAIYKNTPRYYARIDGSGNFRFAHLPAETFSLFIIPDDYSKKYDDSTKLFAFADSNITVSTHTPSVTMYAYQEYKEGPKTKSTTTNSGNNNPNKKKDKDKEKEEDKRLKITGTSLAGGEQDLLGNLQISFNRPLRNFDSTAFVLTDTGYKPLAKQPSVSWSDTTATKLTLRYSWQVGTQLKLIIKDKAVTDSADMNLYRTDTLPFVTKKEAAYGSIKLHFEKIDYAKNPVLLITQNDKTVDSVFIKQKEWFRRLFNPGDYELKILYDTNADSVWTPGQYWLSTTRRQPELIVPATPAKISVRANWDNEWDVSPGDPFEAHGPDGKRKAGAGMGAGKGGGIGSGKLPGKSL</sequence>
<dbReference type="InterPro" id="IPR032812">
    <property type="entry name" value="SbsA_Ig"/>
</dbReference>
<feature type="compositionally biased region" description="Basic and acidic residues" evidence="2">
    <location>
        <begin position="273"/>
        <end position="285"/>
    </location>
</feature>
<feature type="domain" description="SbsA Ig-like" evidence="3">
    <location>
        <begin position="45"/>
        <end position="144"/>
    </location>
</feature>
<evidence type="ECO:0000256" key="2">
    <source>
        <dbReference type="SAM" id="MobiDB-lite"/>
    </source>
</evidence>
<feature type="compositionally biased region" description="Gly residues" evidence="2">
    <location>
        <begin position="509"/>
        <end position="523"/>
    </location>
</feature>
<keyword evidence="1" id="KW-0732">Signal</keyword>
<accession>A0A173MQQ0</accession>
<organism evidence="4 5">
    <name type="scientific">Filimonas lacunae</name>
    <dbReference type="NCBI Taxonomy" id="477680"/>
    <lineage>
        <taxon>Bacteria</taxon>
        <taxon>Pseudomonadati</taxon>
        <taxon>Bacteroidota</taxon>
        <taxon>Chitinophagia</taxon>
        <taxon>Chitinophagales</taxon>
        <taxon>Chitinophagaceae</taxon>
        <taxon>Filimonas</taxon>
    </lineage>
</organism>
<proteinExistence type="predicted"/>